<reference evidence="1" key="2">
    <citation type="journal article" date="2015" name="Data Brief">
        <title>Shoot transcriptome of the giant reed, Arundo donax.</title>
        <authorList>
            <person name="Barrero R.A."/>
            <person name="Guerrero F.D."/>
            <person name="Moolhuijzen P."/>
            <person name="Goolsby J.A."/>
            <person name="Tidwell J."/>
            <person name="Bellgard S.E."/>
            <person name="Bellgard M.I."/>
        </authorList>
    </citation>
    <scope>NUCLEOTIDE SEQUENCE</scope>
    <source>
        <tissue evidence="1">Shoot tissue taken approximately 20 cm above the soil surface</tissue>
    </source>
</reference>
<reference evidence="1" key="1">
    <citation type="submission" date="2014-09" db="EMBL/GenBank/DDBJ databases">
        <authorList>
            <person name="Magalhaes I.L.F."/>
            <person name="Oliveira U."/>
            <person name="Santos F.R."/>
            <person name="Vidigal T.H.D.A."/>
            <person name="Brescovit A.D."/>
            <person name="Santos A.J."/>
        </authorList>
    </citation>
    <scope>NUCLEOTIDE SEQUENCE</scope>
    <source>
        <tissue evidence="1">Shoot tissue taken approximately 20 cm above the soil surface</tissue>
    </source>
</reference>
<dbReference type="AlphaFoldDB" id="A0A0A9D487"/>
<accession>A0A0A9D487</accession>
<sequence>MRIRFATILNHILIYLDCVIHSPILAKSIYHR</sequence>
<protein>
    <submittedName>
        <fullName evidence="1">Uncharacterized protein</fullName>
    </submittedName>
</protein>
<proteinExistence type="predicted"/>
<evidence type="ECO:0000313" key="1">
    <source>
        <dbReference type="EMBL" id="JAD80470.1"/>
    </source>
</evidence>
<dbReference type="EMBL" id="GBRH01217425">
    <property type="protein sequence ID" value="JAD80470.1"/>
    <property type="molecule type" value="Transcribed_RNA"/>
</dbReference>
<organism evidence="1">
    <name type="scientific">Arundo donax</name>
    <name type="common">Giant reed</name>
    <name type="synonym">Donax arundinaceus</name>
    <dbReference type="NCBI Taxonomy" id="35708"/>
    <lineage>
        <taxon>Eukaryota</taxon>
        <taxon>Viridiplantae</taxon>
        <taxon>Streptophyta</taxon>
        <taxon>Embryophyta</taxon>
        <taxon>Tracheophyta</taxon>
        <taxon>Spermatophyta</taxon>
        <taxon>Magnoliopsida</taxon>
        <taxon>Liliopsida</taxon>
        <taxon>Poales</taxon>
        <taxon>Poaceae</taxon>
        <taxon>PACMAD clade</taxon>
        <taxon>Arundinoideae</taxon>
        <taxon>Arundineae</taxon>
        <taxon>Arundo</taxon>
    </lineage>
</organism>
<name>A0A0A9D487_ARUDO</name>